<keyword evidence="1" id="KW-0472">Membrane</keyword>
<dbReference type="PANTHER" id="PTHR31064:SF38">
    <property type="entry name" value="CATION TRANSPORTER HKT1_4-RELATED"/>
    <property type="match status" value="1"/>
</dbReference>
<dbReference type="EMBL" id="JXTC01000389">
    <property type="protein sequence ID" value="PON58167.1"/>
    <property type="molecule type" value="Genomic_DNA"/>
</dbReference>
<dbReference type="STRING" id="63057.A0A2P5CAV6"/>
<feature type="transmembrane region" description="Helical" evidence="1">
    <location>
        <begin position="102"/>
        <end position="123"/>
    </location>
</feature>
<feature type="transmembrane region" description="Helical" evidence="1">
    <location>
        <begin position="43"/>
        <end position="65"/>
    </location>
</feature>
<evidence type="ECO:0000256" key="1">
    <source>
        <dbReference type="SAM" id="Phobius"/>
    </source>
</evidence>
<evidence type="ECO:0000313" key="3">
    <source>
        <dbReference type="Proteomes" id="UP000237000"/>
    </source>
</evidence>
<accession>A0A2P5CAV6</accession>
<keyword evidence="1" id="KW-1133">Transmembrane helix</keyword>
<dbReference type="GO" id="GO:0005886">
    <property type="term" value="C:plasma membrane"/>
    <property type="evidence" value="ECO:0007669"/>
    <property type="project" value="TreeGrafter"/>
</dbReference>
<sequence>MLFNQNLLQFLITFPFLKLRHLRNSISYLVIIYNRYFRLKLNLFFVQLFYFVSLSFFGFLVLAALKPRTDDHQSFKPRNLDIFFTSVSAATLSSMSKVEMEVFSNAQLIILTFLMFLGGEVFISMLSRIDPFSWGDHGFGLCVHYFECKNCTEKQRTKDSHLLNLHNRVDLRHLRFCPHKRKHDGFQQRLGDSSHPNPPGSSREYSISLVPAIFDLGFRKIQRLERKIGLPIREKWGNQVPSLAPGPAFLALGSYGFRVHFGAVRTVLLFRMELGLFEGTELVSENHRGFVSVC</sequence>
<evidence type="ECO:0000313" key="2">
    <source>
        <dbReference type="EMBL" id="PON58167.1"/>
    </source>
</evidence>
<name>A0A2P5CAV6_TREOI</name>
<keyword evidence="3" id="KW-1185">Reference proteome</keyword>
<proteinExistence type="predicted"/>
<protein>
    <submittedName>
        <fullName evidence="2">Uncharacterized protein</fullName>
    </submittedName>
</protein>
<reference evidence="3" key="1">
    <citation type="submission" date="2016-06" db="EMBL/GenBank/DDBJ databases">
        <title>Parallel loss of symbiosis genes in relatives of nitrogen-fixing non-legume Parasponia.</title>
        <authorList>
            <person name="Van Velzen R."/>
            <person name="Holmer R."/>
            <person name="Bu F."/>
            <person name="Rutten L."/>
            <person name="Van Zeijl A."/>
            <person name="Liu W."/>
            <person name="Santuari L."/>
            <person name="Cao Q."/>
            <person name="Sharma T."/>
            <person name="Shen D."/>
            <person name="Roswanjaya Y."/>
            <person name="Wardhani T."/>
            <person name="Kalhor M.S."/>
            <person name="Jansen J."/>
            <person name="Van den Hoogen J."/>
            <person name="Gungor B."/>
            <person name="Hartog M."/>
            <person name="Hontelez J."/>
            <person name="Verver J."/>
            <person name="Yang W.-C."/>
            <person name="Schijlen E."/>
            <person name="Repin R."/>
            <person name="Schilthuizen M."/>
            <person name="Schranz E."/>
            <person name="Heidstra R."/>
            <person name="Miyata K."/>
            <person name="Fedorova E."/>
            <person name="Kohlen W."/>
            <person name="Bisseling T."/>
            <person name="Smit S."/>
            <person name="Geurts R."/>
        </authorList>
    </citation>
    <scope>NUCLEOTIDE SEQUENCE [LARGE SCALE GENOMIC DNA]</scope>
    <source>
        <strain evidence="3">cv. RG33-2</strain>
    </source>
</reference>
<dbReference type="InParanoid" id="A0A2P5CAV6"/>
<dbReference type="GO" id="GO:0008324">
    <property type="term" value="F:monoatomic cation transmembrane transporter activity"/>
    <property type="evidence" value="ECO:0007669"/>
    <property type="project" value="TreeGrafter"/>
</dbReference>
<dbReference type="AlphaFoldDB" id="A0A2P5CAV6"/>
<dbReference type="OrthoDB" id="9999863at2759"/>
<dbReference type="InterPro" id="IPR051143">
    <property type="entry name" value="TrkH_K-transport"/>
</dbReference>
<keyword evidence="1" id="KW-0812">Transmembrane</keyword>
<gene>
    <name evidence="2" type="ORF">TorRG33x02_291930</name>
</gene>
<comment type="caution">
    <text evidence="2">The sequence shown here is derived from an EMBL/GenBank/DDBJ whole genome shotgun (WGS) entry which is preliminary data.</text>
</comment>
<dbReference type="Proteomes" id="UP000237000">
    <property type="component" value="Unassembled WGS sequence"/>
</dbReference>
<organism evidence="2 3">
    <name type="scientific">Trema orientale</name>
    <name type="common">Charcoal tree</name>
    <name type="synonym">Celtis orientalis</name>
    <dbReference type="NCBI Taxonomy" id="63057"/>
    <lineage>
        <taxon>Eukaryota</taxon>
        <taxon>Viridiplantae</taxon>
        <taxon>Streptophyta</taxon>
        <taxon>Embryophyta</taxon>
        <taxon>Tracheophyta</taxon>
        <taxon>Spermatophyta</taxon>
        <taxon>Magnoliopsida</taxon>
        <taxon>eudicotyledons</taxon>
        <taxon>Gunneridae</taxon>
        <taxon>Pentapetalae</taxon>
        <taxon>rosids</taxon>
        <taxon>fabids</taxon>
        <taxon>Rosales</taxon>
        <taxon>Cannabaceae</taxon>
        <taxon>Trema</taxon>
    </lineage>
</organism>
<dbReference type="PANTHER" id="PTHR31064">
    <property type="entry name" value="POTASSIUM TRANSPORT PROTEIN DDB_G0292412-RELATED"/>
    <property type="match status" value="1"/>
</dbReference>